<keyword evidence="2" id="KW-1185">Reference proteome</keyword>
<dbReference type="InterPro" id="IPR036890">
    <property type="entry name" value="HATPase_C_sf"/>
</dbReference>
<evidence type="ECO:0000313" key="1">
    <source>
        <dbReference type="EMBL" id="AZA92783.1"/>
    </source>
</evidence>
<dbReference type="InterPro" id="IPR050640">
    <property type="entry name" value="Bact_2-comp_sensor_kinase"/>
</dbReference>
<organism evidence="1 2">
    <name type="scientific">Chryseobacterium nakagawai</name>
    <dbReference type="NCBI Taxonomy" id="1241982"/>
    <lineage>
        <taxon>Bacteria</taxon>
        <taxon>Pseudomonadati</taxon>
        <taxon>Bacteroidota</taxon>
        <taxon>Flavobacteriia</taxon>
        <taxon>Flavobacteriales</taxon>
        <taxon>Weeksellaceae</taxon>
        <taxon>Chryseobacterium group</taxon>
        <taxon>Chryseobacterium</taxon>
    </lineage>
</organism>
<dbReference type="Proteomes" id="UP000278288">
    <property type="component" value="Chromosome"/>
</dbReference>
<dbReference type="PANTHER" id="PTHR34220:SF7">
    <property type="entry name" value="SENSOR HISTIDINE KINASE YPDA"/>
    <property type="match status" value="1"/>
</dbReference>
<accession>A0AAD0YRG4</accession>
<proteinExistence type="predicted"/>
<name>A0AAD0YRG4_CHRNA</name>
<sequence>MVNISDTESYFIPPMLTQPFIENAIKHGIRNKDEKGVIEIVFSFDQEKLIFKIADNGLGFNDEKKQSGHKSMAMKITKERLLNYTQNKDFEVISENKVDAEGNIKGAKIIFEIPYIHEN</sequence>
<protein>
    <submittedName>
        <fullName evidence="1">Uncharacterized protein</fullName>
    </submittedName>
</protein>
<dbReference type="AlphaFoldDB" id="A0AAD0YRG4"/>
<dbReference type="Gene3D" id="3.30.565.10">
    <property type="entry name" value="Histidine kinase-like ATPase, C-terminal domain"/>
    <property type="match status" value="1"/>
</dbReference>
<dbReference type="KEGG" id="cnk:EG343_20400"/>
<reference evidence="1 2" key="1">
    <citation type="submission" date="2018-11" db="EMBL/GenBank/DDBJ databases">
        <title>Proposal to divide the Flavobacteriaceae and reorganize its genera based on Amino Acid Identity values calculated from whole genome sequences.</title>
        <authorList>
            <person name="Nicholson A.C."/>
            <person name="Gulvik C.A."/>
            <person name="Whitney A.M."/>
            <person name="Humrighouse B.W."/>
            <person name="Bell M."/>
            <person name="Holmes B."/>
            <person name="Steigerwalt A.G."/>
            <person name="Villarma A."/>
            <person name="Sheth M."/>
            <person name="Batra D."/>
            <person name="Pryor J."/>
            <person name="Bernardet J.-F."/>
            <person name="Hugo C."/>
            <person name="Kampfer P."/>
            <person name="Newman J."/>
            <person name="McQuiston J.R."/>
        </authorList>
    </citation>
    <scope>NUCLEOTIDE SEQUENCE [LARGE SCALE GENOMIC DNA]</scope>
    <source>
        <strain evidence="1 2">G0041</strain>
    </source>
</reference>
<evidence type="ECO:0000313" key="2">
    <source>
        <dbReference type="Proteomes" id="UP000278288"/>
    </source>
</evidence>
<dbReference type="PANTHER" id="PTHR34220">
    <property type="entry name" value="SENSOR HISTIDINE KINASE YPDA"/>
    <property type="match status" value="1"/>
</dbReference>
<dbReference type="SUPFAM" id="SSF55874">
    <property type="entry name" value="ATPase domain of HSP90 chaperone/DNA topoisomerase II/histidine kinase"/>
    <property type="match status" value="1"/>
</dbReference>
<dbReference type="EMBL" id="CP033923">
    <property type="protein sequence ID" value="AZA92783.1"/>
    <property type="molecule type" value="Genomic_DNA"/>
</dbReference>
<gene>
    <name evidence="1" type="ORF">EG343_20400</name>
</gene>